<dbReference type="PANTHER" id="PTHR36562:SF5">
    <property type="entry name" value="SERINE_ARGININE REPETITIVE MATRIX 2"/>
    <property type="match status" value="1"/>
</dbReference>
<evidence type="ECO:0000313" key="10">
    <source>
        <dbReference type="Proteomes" id="UP001151582"/>
    </source>
</evidence>
<feature type="compositionally biased region" description="Basic residues" evidence="7">
    <location>
        <begin position="248"/>
        <end position="265"/>
    </location>
</feature>
<organism evidence="9 10">
    <name type="scientific">Dimargaris verticillata</name>
    <dbReference type="NCBI Taxonomy" id="2761393"/>
    <lineage>
        <taxon>Eukaryota</taxon>
        <taxon>Fungi</taxon>
        <taxon>Fungi incertae sedis</taxon>
        <taxon>Zoopagomycota</taxon>
        <taxon>Kickxellomycotina</taxon>
        <taxon>Dimargaritomycetes</taxon>
        <taxon>Dimargaritales</taxon>
        <taxon>Dimargaritaceae</taxon>
        <taxon>Dimargaris</taxon>
    </lineage>
</organism>
<gene>
    <name evidence="9" type="primary">CWC21</name>
    <name evidence="9" type="ORF">H4R34_004478</name>
</gene>
<dbReference type="GO" id="GO:0006397">
    <property type="term" value="P:mRNA processing"/>
    <property type="evidence" value="ECO:0007669"/>
    <property type="project" value="UniProtKB-KW"/>
</dbReference>
<keyword evidence="5" id="KW-0508">mRNA splicing</keyword>
<comment type="similarity">
    <text evidence="2">Belongs to the CWC21 family.</text>
</comment>
<evidence type="ECO:0000313" key="9">
    <source>
        <dbReference type="EMBL" id="KAJ1975065.1"/>
    </source>
</evidence>
<evidence type="ECO:0000256" key="6">
    <source>
        <dbReference type="ARBA" id="ARBA00023242"/>
    </source>
</evidence>
<feature type="compositionally biased region" description="Low complexity" evidence="7">
    <location>
        <begin position="228"/>
        <end position="242"/>
    </location>
</feature>
<keyword evidence="6" id="KW-0539">Nucleus</keyword>
<dbReference type="Pfam" id="PF08312">
    <property type="entry name" value="cwf21"/>
    <property type="match status" value="1"/>
</dbReference>
<dbReference type="Proteomes" id="UP001151582">
    <property type="component" value="Unassembled WGS sequence"/>
</dbReference>
<feature type="compositionally biased region" description="Basic residues" evidence="7">
    <location>
        <begin position="193"/>
        <end position="227"/>
    </location>
</feature>
<dbReference type="InterPro" id="IPR051372">
    <property type="entry name" value="CWC21"/>
</dbReference>
<evidence type="ECO:0000256" key="5">
    <source>
        <dbReference type="ARBA" id="ARBA00023187"/>
    </source>
</evidence>
<feature type="domain" description="CWF21" evidence="8">
    <location>
        <begin position="69"/>
        <end position="115"/>
    </location>
</feature>
<dbReference type="GO" id="GO:0005681">
    <property type="term" value="C:spliceosomal complex"/>
    <property type="evidence" value="ECO:0007669"/>
    <property type="project" value="UniProtKB-KW"/>
</dbReference>
<dbReference type="AlphaFoldDB" id="A0A9W8AY72"/>
<feature type="region of interest" description="Disordered" evidence="7">
    <location>
        <begin position="1"/>
        <end position="50"/>
    </location>
</feature>
<evidence type="ECO:0000259" key="8">
    <source>
        <dbReference type="SMART" id="SM01115"/>
    </source>
</evidence>
<dbReference type="CDD" id="cd21372">
    <property type="entry name" value="cwf21_CWC21-like"/>
    <property type="match status" value="1"/>
</dbReference>
<dbReference type="InterPro" id="IPR013170">
    <property type="entry name" value="mRNA_splic_Cwf21_dom"/>
</dbReference>
<accession>A0A9W8AY72</accession>
<dbReference type="GO" id="GO:0008380">
    <property type="term" value="P:RNA splicing"/>
    <property type="evidence" value="ECO:0007669"/>
    <property type="project" value="UniProtKB-KW"/>
</dbReference>
<dbReference type="EMBL" id="JANBQB010000573">
    <property type="protein sequence ID" value="KAJ1975065.1"/>
    <property type="molecule type" value="Genomic_DNA"/>
</dbReference>
<reference evidence="9" key="1">
    <citation type="submission" date="2022-07" db="EMBL/GenBank/DDBJ databases">
        <title>Phylogenomic reconstructions and comparative analyses of Kickxellomycotina fungi.</title>
        <authorList>
            <person name="Reynolds N.K."/>
            <person name="Stajich J.E."/>
            <person name="Barry K."/>
            <person name="Grigoriev I.V."/>
            <person name="Crous P."/>
            <person name="Smith M.E."/>
        </authorList>
    </citation>
    <scope>NUCLEOTIDE SEQUENCE</scope>
    <source>
        <strain evidence="9">RSA 567</strain>
    </source>
</reference>
<keyword evidence="4" id="KW-0747">Spliceosome</keyword>
<evidence type="ECO:0000256" key="3">
    <source>
        <dbReference type="ARBA" id="ARBA00022664"/>
    </source>
</evidence>
<feature type="region of interest" description="Disordered" evidence="7">
    <location>
        <begin position="120"/>
        <end position="299"/>
    </location>
</feature>
<name>A0A9W8AY72_9FUNG</name>
<proteinExistence type="inferred from homology"/>
<keyword evidence="10" id="KW-1185">Reference proteome</keyword>
<feature type="compositionally biased region" description="Basic and acidic residues" evidence="7">
    <location>
        <begin position="132"/>
        <end position="149"/>
    </location>
</feature>
<evidence type="ECO:0000256" key="4">
    <source>
        <dbReference type="ARBA" id="ARBA00022728"/>
    </source>
</evidence>
<protein>
    <submittedName>
        <fullName evidence="9">RNA-splicing factor</fullName>
    </submittedName>
</protein>
<evidence type="ECO:0000256" key="1">
    <source>
        <dbReference type="ARBA" id="ARBA00004123"/>
    </source>
</evidence>
<evidence type="ECO:0000256" key="2">
    <source>
        <dbReference type="ARBA" id="ARBA00005954"/>
    </source>
</evidence>
<dbReference type="PANTHER" id="PTHR36562">
    <property type="entry name" value="SERINE/ARGININE REPETITIVE MATRIX 2"/>
    <property type="match status" value="1"/>
</dbReference>
<dbReference type="SMART" id="SM01115">
    <property type="entry name" value="cwf21"/>
    <property type="match status" value="1"/>
</dbReference>
<dbReference type="OrthoDB" id="10267305at2759"/>
<comment type="caution">
    <text evidence="9">The sequence shown here is derived from an EMBL/GenBank/DDBJ whole genome shotgun (WGS) entry which is preliminary data.</text>
</comment>
<feature type="compositionally biased region" description="Low complexity" evidence="7">
    <location>
        <begin position="282"/>
        <end position="299"/>
    </location>
</feature>
<dbReference type="Gene3D" id="6.10.140.420">
    <property type="match status" value="1"/>
</dbReference>
<evidence type="ECO:0000256" key="7">
    <source>
        <dbReference type="SAM" id="MobiDB-lite"/>
    </source>
</evidence>
<keyword evidence="3" id="KW-0507">mRNA processing</keyword>
<comment type="subcellular location">
    <subcellularLocation>
        <location evidence="1">Nucleus</location>
    </subcellularLocation>
</comment>
<sequence length="299" mass="33656">MYNGIGLSTPRGSGTNGYVVRNLGNLRPRRDPYGSTKQDQSKDDPTDPLALLGRERDFTGTKRANAELLRHEQKRQIEVRCFALQDQLEDDEHMTSAQIATKVQALRQKLLAELERQTTATAAADANAKSVRPYETHALSDAKERDNARMRCALGITEKNSNTSLRHGESAVEDQEEGEVPSRSAARNSSPPPRRRRSRSRDRRASTHSHRYRRDSASSRRHGHRRASPSVSSGSESSDASSETPPRRSSHRSRHRHRQSHRRAGHSSSRSRSPPRRHRSLSRSASRSISRSLSRSPRP</sequence>